<evidence type="ECO:0000256" key="2">
    <source>
        <dbReference type="ARBA" id="ARBA00008017"/>
    </source>
</evidence>
<dbReference type="EMBL" id="NHRY01000260">
    <property type="protein sequence ID" value="PPQ27348.1"/>
    <property type="molecule type" value="Genomic_DNA"/>
</dbReference>
<dbReference type="InterPro" id="IPR023408">
    <property type="entry name" value="MscS_beta-dom_sf"/>
</dbReference>
<feature type="transmembrane region" description="Helical" evidence="7">
    <location>
        <begin position="176"/>
        <end position="197"/>
    </location>
</feature>
<reference evidence="10 11" key="1">
    <citation type="journal article" date="2018" name="Arch. Microbiol.">
        <title>New insights into the metabolic potential of the phototrophic purple bacterium Rhodopila globiformis DSM 161(T) from its draft genome sequence and evidence for a vanadium-dependent nitrogenase.</title>
        <authorList>
            <person name="Imhoff J.F."/>
            <person name="Rahn T."/>
            <person name="Kunzel S."/>
            <person name="Neulinger S.C."/>
        </authorList>
    </citation>
    <scope>NUCLEOTIDE SEQUENCE [LARGE SCALE GENOMIC DNA]</scope>
    <source>
        <strain evidence="10 11">DSM 161</strain>
    </source>
</reference>
<dbReference type="SUPFAM" id="SSF82861">
    <property type="entry name" value="Mechanosensitive channel protein MscS (YggB), transmembrane region"/>
    <property type="match status" value="1"/>
</dbReference>
<evidence type="ECO:0000313" key="10">
    <source>
        <dbReference type="EMBL" id="PPQ27348.1"/>
    </source>
</evidence>
<keyword evidence="6 7" id="KW-0472">Membrane</keyword>
<dbReference type="InterPro" id="IPR010920">
    <property type="entry name" value="LSM_dom_sf"/>
</dbReference>
<dbReference type="Proteomes" id="UP000239724">
    <property type="component" value="Unassembled WGS sequence"/>
</dbReference>
<gene>
    <name evidence="10" type="ORF">CCS01_27770</name>
</gene>
<dbReference type="InterPro" id="IPR006685">
    <property type="entry name" value="MscS_channel_2nd"/>
</dbReference>
<dbReference type="Gene3D" id="3.30.70.100">
    <property type="match status" value="1"/>
</dbReference>
<sequence length="442" mass="48405">MDAIMPSSVSSEQFQWVIHWLFGDALQFANLIQVPALIMTGGVAWLLCRPVQHWAVAWINRLPDHHHLDSLLHRPWLIQRVVPLITPTAWVIGLWIAVTVAARTGWPDTVARIAMNLLIAWLVIRLAADIVPNAVLARMIAVLAWIVAALNILHLLGPTLALLDGTAIVVGGLRVSLLTIVKGVVSLTTLLWVATVASKLFERRITHVAEITPRARVLLGKLLKATLITLAVVLSLTSIGVDLSSFALFTGALGVGIGLGLQRTVSNLFSGIVLLLDRSIKPGDVIEVGGTYGWVASLGARYVAVETRDGTEYLIPNEDIITHQVINWSHNNDRVRLKVPMRVPHDSDLDQVIALALEAAAAPPRILASPAPAVLIMAFGESAIELELRFWITDAQNGVHNVKSQVLYEIWRLFQQQGIRIPYPKRDLYVRSTPQAGQLGES</sequence>
<feature type="transmembrane region" description="Helical" evidence="7">
    <location>
        <begin position="109"/>
        <end position="128"/>
    </location>
</feature>
<evidence type="ECO:0000256" key="7">
    <source>
        <dbReference type="SAM" id="Phobius"/>
    </source>
</evidence>
<organism evidence="10 11">
    <name type="scientific">Rhodopila globiformis</name>
    <name type="common">Rhodopseudomonas globiformis</name>
    <dbReference type="NCBI Taxonomy" id="1071"/>
    <lineage>
        <taxon>Bacteria</taxon>
        <taxon>Pseudomonadati</taxon>
        <taxon>Pseudomonadota</taxon>
        <taxon>Alphaproteobacteria</taxon>
        <taxon>Acetobacterales</taxon>
        <taxon>Acetobacteraceae</taxon>
        <taxon>Rhodopila</taxon>
    </lineage>
</organism>
<comment type="subcellular location">
    <subcellularLocation>
        <location evidence="1">Cell membrane</location>
        <topology evidence="1">Multi-pass membrane protein</topology>
    </subcellularLocation>
</comment>
<dbReference type="PANTHER" id="PTHR30347">
    <property type="entry name" value="POTASSIUM CHANNEL RELATED"/>
    <property type="match status" value="1"/>
</dbReference>
<dbReference type="Pfam" id="PF21082">
    <property type="entry name" value="MS_channel_3rd"/>
    <property type="match status" value="1"/>
</dbReference>
<feature type="transmembrane region" description="Helical" evidence="7">
    <location>
        <begin position="81"/>
        <end position="103"/>
    </location>
</feature>
<keyword evidence="4 7" id="KW-0812">Transmembrane</keyword>
<keyword evidence="11" id="KW-1185">Reference proteome</keyword>
<evidence type="ECO:0000256" key="3">
    <source>
        <dbReference type="ARBA" id="ARBA00022475"/>
    </source>
</evidence>
<evidence type="ECO:0000256" key="5">
    <source>
        <dbReference type="ARBA" id="ARBA00022989"/>
    </source>
</evidence>
<evidence type="ECO:0000313" key="11">
    <source>
        <dbReference type="Proteomes" id="UP000239724"/>
    </source>
</evidence>
<dbReference type="InterPro" id="IPR049278">
    <property type="entry name" value="MS_channel_C"/>
</dbReference>
<comment type="similarity">
    <text evidence="2">Belongs to the MscS (TC 1.A.23) family.</text>
</comment>
<evidence type="ECO:0000256" key="6">
    <source>
        <dbReference type="ARBA" id="ARBA00023136"/>
    </source>
</evidence>
<dbReference type="AlphaFoldDB" id="A0A2S6MYB2"/>
<evidence type="ECO:0000259" key="8">
    <source>
        <dbReference type="Pfam" id="PF00924"/>
    </source>
</evidence>
<feature type="transmembrane region" description="Helical" evidence="7">
    <location>
        <begin position="135"/>
        <end position="156"/>
    </location>
</feature>
<feature type="domain" description="Mechanosensitive ion channel MscS" evidence="8">
    <location>
        <begin position="264"/>
        <end position="330"/>
    </location>
</feature>
<proteinExistence type="inferred from homology"/>
<dbReference type="PANTHER" id="PTHR30347:SF1">
    <property type="entry name" value="MECHANOSENSITIVE CHANNEL MSCK"/>
    <property type="match status" value="1"/>
</dbReference>
<dbReference type="SUPFAM" id="SSF50182">
    <property type="entry name" value="Sm-like ribonucleoproteins"/>
    <property type="match status" value="1"/>
</dbReference>
<dbReference type="InterPro" id="IPR052702">
    <property type="entry name" value="MscS-like_channel"/>
</dbReference>
<comment type="caution">
    <text evidence="10">The sequence shown here is derived from an EMBL/GenBank/DDBJ whole genome shotgun (WGS) entry which is preliminary data.</text>
</comment>
<keyword evidence="5 7" id="KW-1133">Transmembrane helix</keyword>
<accession>A0A2S6MYB2</accession>
<protein>
    <recommendedName>
        <fullName evidence="12">Mechanosensitive ion channel protein MscS</fullName>
    </recommendedName>
</protein>
<evidence type="ECO:0000256" key="1">
    <source>
        <dbReference type="ARBA" id="ARBA00004651"/>
    </source>
</evidence>
<feature type="transmembrane region" description="Helical" evidence="7">
    <location>
        <begin position="218"/>
        <end position="237"/>
    </location>
</feature>
<evidence type="ECO:0000259" key="9">
    <source>
        <dbReference type="Pfam" id="PF21082"/>
    </source>
</evidence>
<dbReference type="InterPro" id="IPR011014">
    <property type="entry name" value="MscS_channel_TM-2"/>
</dbReference>
<dbReference type="GO" id="GO:0005886">
    <property type="term" value="C:plasma membrane"/>
    <property type="evidence" value="ECO:0007669"/>
    <property type="project" value="UniProtKB-SubCell"/>
</dbReference>
<evidence type="ECO:0000256" key="4">
    <source>
        <dbReference type="ARBA" id="ARBA00022692"/>
    </source>
</evidence>
<feature type="domain" description="Mechanosensitive ion channel MscS C-terminal" evidence="9">
    <location>
        <begin position="339"/>
        <end position="421"/>
    </location>
</feature>
<dbReference type="Gene3D" id="1.10.287.1260">
    <property type="match status" value="1"/>
</dbReference>
<keyword evidence="3" id="KW-1003">Cell membrane</keyword>
<evidence type="ECO:0008006" key="12">
    <source>
        <dbReference type="Google" id="ProtNLM"/>
    </source>
</evidence>
<dbReference type="InterPro" id="IPR011066">
    <property type="entry name" value="MscS_channel_C_sf"/>
</dbReference>
<dbReference type="Pfam" id="PF00924">
    <property type="entry name" value="MS_channel_2nd"/>
    <property type="match status" value="1"/>
</dbReference>
<dbReference type="Gene3D" id="2.30.30.60">
    <property type="match status" value="1"/>
</dbReference>
<dbReference type="GO" id="GO:0008381">
    <property type="term" value="F:mechanosensitive monoatomic ion channel activity"/>
    <property type="evidence" value="ECO:0007669"/>
    <property type="project" value="UniProtKB-ARBA"/>
</dbReference>
<name>A0A2S6MYB2_RHOGL</name>
<dbReference type="SUPFAM" id="SSF82689">
    <property type="entry name" value="Mechanosensitive channel protein MscS (YggB), C-terminal domain"/>
    <property type="match status" value="1"/>
</dbReference>
<feature type="transmembrane region" description="Helical" evidence="7">
    <location>
        <begin position="28"/>
        <end position="48"/>
    </location>
</feature>